<sequence length="525" mass="57252">MIRSPSCGVLRTLSSSISHSCRAIAAPVTGQRFFSSESDESLKYDLVVVGGGPAGLSAAIRAKQLDSSLSVCILEKGSEIGAHILSGNIFEPRALDELLPDWREQKPGWAQTPVTHDDFVYLPTAKHAIKSPILPSAMSNDGNYIISLGDLCRWMSQKAEEEGVEVYPGFAVSEDPVIDDKGRMVGVRIRDQGIAKDGHHKPNYEPGVKIYGRQVILAEGARGSLSLATVNRYNLRAGRCPPKYSLGVKEVWQVDPKMSMPGHVTHTVGYPLDYFTYGGGFIYHMNNNLVHLGFVTGLGYTNTNRSPYMELQKYKTHSMLKELLDGGKCVGYGARVINTGGYQSLPSVSFPGGMLIGDAAGFLNAQKIKGTHTAMKTGMLAAEAAVADINDGAEEGHGVRNIHPAFKTGLFSGLGYGAFWLMSKGREPWTFKWSKDDAARTKKASKCREIEYPKADGNTGYRRGCRQLVKSKLTFELLDQLPLTGVDHEPDQPSHLKIKPGMEEVPKKFCVDAMLGNLWAVNPAD</sequence>
<dbReference type="InterPro" id="IPR036188">
    <property type="entry name" value="FAD/NAD-bd_sf"/>
</dbReference>
<comment type="cofactor">
    <cofactor evidence="5">
        <name>[4Fe-4S] cluster</name>
        <dbReference type="ChEBI" id="CHEBI:49883"/>
    </cofactor>
    <text evidence="5">Binds 1 [4Fe-4S] cluster.</text>
</comment>
<dbReference type="OrthoDB" id="437331at2759"/>
<organism evidence="7 8">
    <name type="scientific">Perkinsus chesapeaki</name>
    <name type="common">Clam parasite</name>
    <name type="synonym">Perkinsus andrewsi</name>
    <dbReference type="NCBI Taxonomy" id="330153"/>
    <lineage>
        <taxon>Eukaryota</taxon>
        <taxon>Sar</taxon>
        <taxon>Alveolata</taxon>
        <taxon>Perkinsozoa</taxon>
        <taxon>Perkinsea</taxon>
        <taxon>Perkinsida</taxon>
        <taxon>Perkinsidae</taxon>
        <taxon>Perkinsus</taxon>
    </lineage>
</organism>
<dbReference type="AlphaFoldDB" id="A0A7J6MPA7"/>
<comment type="catalytic activity">
    <reaction evidence="5">
        <text>a ubiquinone + reduced [electron-transfer flavoprotein] = a ubiquinol + oxidized [electron-transfer flavoprotein] + H(+)</text>
        <dbReference type="Rhea" id="RHEA:24052"/>
        <dbReference type="Rhea" id="RHEA-COMP:9565"/>
        <dbReference type="Rhea" id="RHEA-COMP:9566"/>
        <dbReference type="Rhea" id="RHEA-COMP:10685"/>
        <dbReference type="Rhea" id="RHEA-COMP:10686"/>
        <dbReference type="ChEBI" id="CHEBI:15378"/>
        <dbReference type="ChEBI" id="CHEBI:16389"/>
        <dbReference type="ChEBI" id="CHEBI:17976"/>
        <dbReference type="ChEBI" id="CHEBI:57692"/>
        <dbReference type="ChEBI" id="CHEBI:58307"/>
        <dbReference type="EC" id="1.5.5.1"/>
    </reaction>
</comment>
<keyword evidence="8" id="KW-1185">Reference proteome</keyword>
<keyword evidence="2 5" id="KW-0285">Flavoprotein</keyword>
<evidence type="ECO:0000259" key="6">
    <source>
        <dbReference type="Pfam" id="PF21162"/>
    </source>
</evidence>
<accession>A0A7J6MPA7</accession>
<dbReference type="InterPro" id="IPR040156">
    <property type="entry name" value="ETF-QO"/>
</dbReference>
<dbReference type="InterPro" id="IPR049398">
    <property type="entry name" value="ETF-QO/FixC_UQ-bd"/>
</dbReference>
<dbReference type="PANTHER" id="PTHR10617">
    <property type="entry name" value="ELECTRON TRANSFER FLAVOPROTEIN-UBIQUINONE OXIDOREDUCTASE"/>
    <property type="match status" value="1"/>
</dbReference>
<evidence type="ECO:0000256" key="4">
    <source>
        <dbReference type="ARBA" id="ARBA00023002"/>
    </source>
</evidence>
<dbReference type="GO" id="GO:0051539">
    <property type="term" value="F:4 iron, 4 sulfur cluster binding"/>
    <property type="evidence" value="ECO:0007669"/>
    <property type="project" value="UniProtKB-UniRule"/>
</dbReference>
<comment type="cofactor">
    <cofactor evidence="1 5">
        <name>FAD</name>
        <dbReference type="ChEBI" id="CHEBI:57692"/>
    </cofactor>
</comment>
<keyword evidence="5" id="KW-0249">Electron transport</keyword>
<keyword evidence="3 5" id="KW-0274">FAD</keyword>
<reference evidence="7 8" key="1">
    <citation type="submission" date="2020-04" db="EMBL/GenBank/DDBJ databases">
        <title>Perkinsus chesapeaki whole genome sequence.</title>
        <authorList>
            <person name="Bogema D.R."/>
        </authorList>
    </citation>
    <scope>NUCLEOTIDE SEQUENCE [LARGE SCALE GENOMIC DNA]</scope>
    <source>
        <strain evidence="7">ATCC PRA-425</strain>
    </source>
</reference>
<dbReference type="Pfam" id="PF13450">
    <property type="entry name" value="NAD_binding_8"/>
    <property type="match status" value="1"/>
</dbReference>
<evidence type="ECO:0000256" key="5">
    <source>
        <dbReference type="RuleBase" id="RU366068"/>
    </source>
</evidence>
<dbReference type="Gene3D" id="3.30.9.90">
    <property type="match status" value="2"/>
</dbReference>
<keyword evidence="5" id="KW-0830">Ubiquinone</keyword>
<dbReference type="Pfam" id="PF21162">
    <property type="entry name" value="ETFQO_UQ-bd"/>
    <property type="match status" value="1"/>
</dbReference>
<keyword evidence="5" id="KW-0479">Metal-binding</keyword>
<keyword evidence="5" id="KW-0408">Iron</keyword>
<dbReference type="Gene3D" id="3.50.50.60">
    <property type="entry name" value="FAD/NAD(P)-binding domain"/>
    <property type="match status" value="1"/>
</dbReference>
<evidence type="ECO:0000256" key="2">
    <source>
        <dbReference type="ARBA" id="ARBA00022630"/>
    </source>
</evidence>
<keyword evidence="5" id="KW-0411">Iron-sulfur</keyword>
<keyword evidence="4 5" id="KW-0560">Oxidoreductase</keyword>
<evidence type="ECO:0000313" key="7">
    <source>
        <dbReference type="EMBL" id="KAF4673429.1"/>
    </source>
</evidence>
<feature type="domain" description="ETF-QO/FixC ubiquinone-binding" evidence="6">
    <location>
        <begin position="244"/>
        <end position="337"/>
    </location>
</feature>
<comment type="caution">
    <text evidence="7">The sequence shown here is derived from an EMBL/GenBank/DDBJ whole genome shotgun (WGS) entry which is preliminary data.</text>
</comment>
<name>A0A7J6MPA7_PERCH</name>
<keyword evidence="5" id="KW-0813">Transport</keyword>
<dbReference type="GO" id="GO:0046872">
    <property type="term" value="F:metal ion binding"/>
    <property type="evidence" value="ECO:0007669"/>
    <property type="project" value="UniProtKB-KW"/>
</dbReference>
<protein>
    <recommendedName>
        <fullName evidence="5">Electron transfer flavoprotein-ubiquinone oxidoreductase</fullName>
        <shortName evidence="5">ETF-QO</shortName>
        <ecNumber evidence="5">1.5.5.1</ecNumber>
    </recommendedName>
</protein>
<dbReference type="PANTHER" id="PTHR10617:SF107">
    <property type="entry name" value="ELECTRON TRANSFER FLAVOPROTEIN-UBIQUINONE OXIDOREDUCTASE, MITOCHONDRIAL"/>
    <property type="match status" value="1"/>
</dbReference>
<dbReference type="Proteomes" id="UP000591131">
    <property type="component" value="Unassembled WGS sequence"/>
</dbReference>
<evidence type="ECO:0000313" key="8">
    <source>
        <dbReference type="Proteomes" id="UP000591131"/>
    </source>
</evidence>
<gene>
    <name evidence="7" type="ORF">FOL47_010581</name>
</gene>
<evidence type="ECO:0000256" key="3">
    <source>
        <dbReference type="ARBA" id="ARBA00022827"/>
    </source>
</evidence>
<dbReference type="EC" id="1.5.5.1" evidence="5"/>
<evidence type="ECO:0000256" key="1">
    <source>
        <dbReference type="ARBA" id="ARBA00001974"/>
    </source>
</evidence>
<comment type="function">
    <text evidence="5">Accepts electrons from ETF and reduces ubiquinone.</text>
</comment>
<dbReference type="GO" id="GO:0004174">
    <property type="term" value="F:electron-transferring-flavoprotein dehydrogenase activity"/>
    <property type="evidence" value="ECO:0007669"/>
    <property type="project" value="UniProtKB-UniRule"/>
</dbReference>
<dbReference type="EMBL" id="JAAPAO010000083">
    <property type="protein sequence ID" value="KAF4673429.1"/>
    <property type="molecule type" value="Genomic_DNA"/>
</dbReference>
<dbReference type="SUPFAM" id="SSF54373">
    <property type="entry name" value="FAD-linked reductases, C-terminal domain"/>
    <property type="match status" value="1"/>
</dbReference>
<proteinExistence type="predicted"/>
<dbReference type="SUPFAM" id="SSF51905">
    <property type="entry name" value="FAD/NAD(P)-binding domain"/>
    <property type="match status" value="1"/>
</dbReference>